<dbReference type="Proteomes" id="UP000234237">
    <property type="component" value="Chromosome"/>
</dbReference>
<organism evidence="12 13">
    <name type="scientific">Virgibacillus dokdonensis</name>
    <dbReference type="NCBI Taxonomy" id="302167"/>
    <lineage>
        <taxon>Bacteria</taxon>
        <taxon>Bacillati</taxon>
        <taxon>Bacillota</taxon>
        <taxon>Bacilli</taxon>
        <taxon>Bacillales</taxon>
        <taxon>Bacillaceae</taxon>
        <taxon>Virgibacillus</taxon>
    </lineage>
</organism>
<evidence type="ECO:0000256" key="6">
    <source>
        <dbReference type="ARBA" id="ARBA00022777"/>
    </source>
</evidence>
<dbReference type="KEGG" id="vpn:A21D_02020"/>
<evidence type="ECO:0000313" key="12">
    <source>
        <dbReference type="EMBL" id="AUJ25101.1"/>
    </source>
</evidence>
<feature type="domain" description="DAGKc" evidence="11">
    <location>
        <begin position="7"/>
        <end position="139"/>
    </location>
</feature>
<keyword evidence="6 12" id="KW-0418">Kinase</keyword>
<keyword evidence="8" id="KW-0443">Lipid metabolism</keyword>
<dbReference type="STRING" id="302167.GCA_900166595_00746"/>
<dbReference type="EC" id="2.7.1.-" evidence="12"/>
<evidence type="ECO:0000256" key="4">
    <source>
        <dbReference type="ARBA" id="ARBA00022679"/>
    </source>
</evidence>
<evidence type="ECO:0000259" key="11">
    <source>
        <dbReference type="PROSITE" id="PS50146"/>
    </source>
</evidence>
<protein>
    <submittedName>
        <fullName evidence="12">Lipid kinase BmrU</fullName>
        <ecNumber evidence="12">2.7.1.-</ecNumber>
    </submittedName>
</protein>
<dbReference type="InterPro" id="IPR016064">
    <property type="entry name" value="NAD/diacylglycerol_kinase_sf"/>
</dbReference>
<dbReference type="AlphaFoldDB" id="A0A2K9J511"/>
<dbReference type="InterPro" id="IPR017438">
    <property type="entry name" value="ATP-NAD_kinase_N"/>
</dbReference>
<evidence type="ECO:0000256" key="7">
    <source>
        <dbReference type="ARBA" id="ARBA00022840"/>
    </source>
</evidence>
<dbReference type="PANTHER" id="PTHR12358:SF107">
    <property type="entry name" value="LIPID KINASE BMRU-RELATED"/>
    <property type="match status" value="1"/>
</dbReference>
<dbReference type="Pfam" id="PF00781">
    <property type="entry name" value="DAGK_cat"/>
    <property type="match status" value="1"/>
</dbReference>
<evidence type="ECO:0000256" key="3">
    <source>
        <dbReference type="ARBA" id="ARBA00022516"/>
    </source>
</evidence>
<evidence type="ECO:0000256" key="2">
    <source>
        <dbReference type="ARBA" id="ARBA00005983"/>
    </source>
</evidence>
<name>A0A2K9J511_9BACI</name>
<dbReference type="GO" id="GO:0008654">
    <property type="term" value="P:phospholipid biosynthetic process"/>
    <property type="evidence" value="ECO:0007669"/>
    <property type="project" value="UniProtKB-KW"/>
</dbReference>
<dbReference type="Gene3D" id="2.60.200.40">
    <property type="match status" value="1"/>
</dbReference>
<dbReference type="PROSITE" id="PS50146">
    <property type="entry name" value="DAGK"/>
    <property type="match status" value="1"/>
</dbReference>
<dbReference type="InterPro" id="IPR045540">
    <property type="entry name" value="YegS/DAGK_C"/>
</dbReference>
<dbReference type="InterPro" id="IPR005218">
    <property type="entry name" value="Diacylglycerol/lipid_kinase"/>
</dbReference>
<dbReference type="GO" id="GO:0005524">
    <property type="term" value="F:ATP binding"/>
    <property type="evidence" value="ECO:0007669"/>
    <property type="project" value="UniProtKB-KW"/>
</dbReference>
<accession>A0A2K9J511</accession>
<keyword evidence="3" id="KW-0444">Lipid biosynthesis</keyword>
<gene>
    <name evidence="12" type="primary">bmrU</name>
    <name evidence="12" type="ORF">A21D_02020</name>
</gene>
<dbReference type="InterPro" id="IPR001206">
    <property type="entry name" value="Diacylglycerol_kinase_cat_dom"/>
</dbReference>
<dbReference type="GO" id="GO:0005886">
    <property type="term" value="C:plasma membrane"/>
    <property type="evidence" value="ECO:0007669"/>
    <property type="project" value="TreeGrafter"/>
</dbReference>
<dbReference type="Gene3D" id="3.40.50.10330">
    <property type="entry name" value="Probable inorganic polyphosphate/atp-NAD kinase, domain 1"/>
    <property type="match status" value="1"/>
</dbReference>
<keyword evidence="5" id="KW-0547">Nucleotide-binding</keyword>
<dbReference type="GO" id="GO:0004143">
    <property type="term" value="F:ATP-dependent diacylglycerol kinase activity"/>
    <property type="evidence" value="ECO:0007669"/>
    <property type="project" value="TreeGrafter"/>
</dbReference>
<dbReference type="PANTHER" id="PTHR12358">
    <property type="entry name" value="SPHINGOSINE KINASE"/>
    <property type="match status" value="1"/>
</dbReference>
<keyword evidence="9" id="KW-0594">Phospholipid biosynthesis</keyword>
<dbReference type="NCBIfam" id="TIGR00147">
    <property type="entry name" value="YegS/Rv2252/BmrU family lipid kinase"/>
    <property type="match status" value="1"/>
</dbReference>
<evidence type="ECO:0000256" key="10">
    <source>
        <dbReference type="ARBA" id="ARBA00023264"/>
    </source>
</evidence>
<dbReference type="SMART" id="SM00046">
    <property type="entry name" value="DAGKc"/>
    <property type="match status" value="1"/>
</dbReference>
<dbReference type="InterPro" id="IPR050187">
    <property type="entry name" value="Lipid_Phosphate_FormReg"/>
</dbReference>
<keyword evidence="4 12" id="KW-0808">Transferase</keyword>
<evidence type="ECO:0000256" key="9">
    <source>
        <dbReference type="ARBA" id="ARBA00023209"/>
    </source>
</evidence>
<keyword evidence="10" id="KW-1208">Phospholipid metabolism</keyword>
<evidence type="ECO:0000256" key="8">
    <source>
        <dbReference type="ARBA" id="ARBA00023098"/>
    </source>
</evidence>
<evidence type="ECO:0000256" key="5">
    <source>
        <dbReference type="ARBA" id="ARBA00022741"/>
    </source>
</evidence>
<proteinExistence type="inferred from homology"/>
<dbReference type="SUPFAM" id="SSF111331">
    <property type="entry name" value="NAD kinase/diacylglycerol kinase-like"/>
    <property type="match status" value="1"/>
</dbReference>
<dbReference type="EMBL" id="CP018622">
    <property type="protein sequence ID" value="AUJ25101.1"/>
    <property type="molecule type" value="Genomic_DNA"/>
</dbReference>
<evidence type="ECO:0000256" key="1">
    <source>
        <dbReference type="ARBA" id="ARBA00001946"/>
    </source>
</evidence>
<comment type="cofactor">
    <cofactor evidence="1">
        <name>Mg(2+)</name>
        <dbReference type="ChEBI" id="CHEBI:18420"/>
    </cofactor>
</comment>
<evidence type="ECO:0000313" key="13">
    <source>
        <dbReference type="Proteomes" id="UP000234237"/>
    </source>
</evidence>
<dbReference type="Pfam" id="PF19279">
    <property type="entry name" value="YegS_C"/>
    <property type="match status" value="1"/>
</dbReference>
<comment type="similarity">
    <text evidence="2">Belongs to the diacylglycerol/lipid kinase family.</text>
</comment>
<reference evidence="13" key="1">
    <citation type="submission" date="2016-11" db="EMBL/GenBank/DDBJ databases">
        <title>Complete genome sequence of Virgibacillus pantothenticus 21D, a halophilic bacterium isolated from the deep hypersaline anoxic basin Discovery in the Mediterranean Sea.</title>
        <authorList>
            <person name="Zeaiter Z."/>
            <person name="Booth J.M."/>
            <person name="Prosdocimi E.M."/>
            <person name="Mapelli F."/>
            <person name="Fusi M."/>
            <person name="Daffonchio D."/>
            <person name="Borin S."/>
            <person name="Crotti E."/>
        </authorList>
    </citation>
    <scope>NUCLEOTIDE SEQUENCE [LARGE SCALE GENOMIC DNA]</scope>
    <source>
        <strain evidence="13">21D</strain>
    </source>
</reference>
<sequence length="303" mass="33675">MKGSCFMRKYETAVLLYNGNADEEEMRTKLTQIVANLSLAIKQLHLLQTDSIEDVKEACVRYAAKVDVLLVLGGDGTVHACINAISPLKKRPIIGILPGGTCNDFSRVLHMPQQLGEAASSIVDGEVVEIDVGKADDRYFLNFWGIGLIAETSQNIDPNQKKNFGVLSYFMSTLKSLSQAESFSYQITTDEQNFAGEAVMIVALNGRFLGTQEVPISSLQPDDGKLDILIVKNSNLAFFRDLLAMNDENKKLKELNEMMYVQTTYLQVTTENKKEIDMDGEIIATTPSEVEIIPKHLQMIRAK</sequence>
<keyword evidence="7" id="KW-0067">ATP-binding</keyword>